<organism evidence="2 3">
    <name type="scientific">Necator americanus</name>
    <name type="common">Human hookworm</name>
    <dbReference type="NCBI Taxonomy" id="51031"/>
    <lineage>
        <taxon>Eukaryota</taxon>
        <taxon>Metazoa</taxon>
        <taxon>Ecdysozoa</taxon>
        <taxon>Nematoda</taxon>
        <taxon>Chromadorea</taxon>
        <taxon>Rhabditida</taxon>
        <taxon>Rhabditina</taxon>
        <taxon>Rhabditomorpha</taxon>
        <taxon>Strongyloidea</taxon>
        <taxon>Ancylostomatidae</taxon>
        <taxon>Bunostominae</taxon>
        <taxon>Necator</taxon>
    </lineage>
</organism>
<dbReference type="InterPro" id="IPR009878">
    <property type="entry name" value="Phlebovirus_G2_fusion"/>
</dbReference>
<dbReference type="Gene3D" id="2.60.40.3770">
    <property type="match status" value="1"/>
</dbReference>
<dbReference type="Pfam" id="PF07245">
    <property type="entry name" value="Phlebovirus_G2"/>
    <property type="match status" value="1"/>
</dbReference>
<dbReference type="AlphaFoldDB" id="W2SLV5"/>
<accession>W2SLV5</accession>
<evidence type="ECO:0000259" key="1">
    <source>
        <dbReference type="Pfam" id="PF07245"/>
    </source>
</evidence>
<evidence type="ECO:0000313" key="2">
    <source>
        <dbReference type="EMBL" id="ETN69831.1"/>
    </source>
</evidence>
<gene>
    <name evidence="2" type="ORF">NECAME_15067</name>
</gene>
<name>W2SLV5_NECAM</name>
<dbReference type="OMA" id="VADKNIC"/>
<keyword evidence="3" id="KW-1185">Reference proteome</keyword>
<dbReference type="KEGG" id="nai:NECAME_15067"/>
<proteinExistence type="predicted"/>
<sequence>MALVVYPEQLGINACQQINILEQHSTLPSLQLTMTSLTLPPTPALNDHFISTGEETAIWKNAFTPDILCDSWAQANATNCTLHDDCECTPAENRVSCQCLSKNIDKEFNRVELKLPVKTAAVEYRRQRDTSITAKISQMVSAELVVKTKQTLTFETTIIVNEESCSVENSVLQGCYRCLKGAQAKIRCLSRTETLGEIICNNDAFVVPCAHYAPSSTPPRRSISITQGKSLTAPSTVDNFRNASC</sequence>
<evidence type="ECO:0000313" key="3">
    <source>
        <dbReference type="Proteomes" id="UP000053676"/>
    </source>
</evidence>
<reference evidence="3" key="1">
    <citation type="journal article" date="2014" name="Nat. Genet.">
        <title>Genome of the human hookworm Necator americanus.</title>
        <authorList>
            <person name="Tang Y.T."/>
            <person name="Gao X."/>
            <person name="Rosa B.A."/>
            <person name="Abubucker S."/>
            <person name="Hallsworth-Pepin K."/>
            <person name="Martin J."/>
            <person name="Tyagi R."/>
            <person name="Heizer E."/>
            <person name="Zhang X."/>
            <person name="Bhonagiri-Palsikar V."/>
            <person name="Minx P."/>
            <person name="Warren W.C."/>
            <person name="Wang Q."/>
            <person name="Zhan B."/>
            <person name="Hotez P.J."/>
            <person name="Sternberg P.W."/>
            <person name="Dougall A."/>
            <person name="Gaze S.T."/>
            <person name="Mulvenna J."/>
            <person name="Sotillo J."/>
            <person name="Ranganathan S."/>
            <person name="Rabelo E.M."/>
            <person name="Wilson R.K."/>
            <person name="Felgner P.L."/>
            <person name="Bethony J."/>
            <person name="Hawdon J.M."/>
            <person name="Gasser R.B."/>
            <person name="Loukas A."/>
            <person name="Mitreva M."/>
        </authorList>
    </citation>
    <scope>NUCLEOTIDE SEQUENCE [LARGE SCALE GENOMIC DNA]</scope>
</reference>
<dbReference type="EMBL" id="KI669042">
    <property type="protein sequence ID" value="ETN69831.1"/>
    <property type="molecule type" value="Genomic_DNA"/>
</dbReference>
<dbReference type="OrthoDB" id="5868079at2759"/>
<protein>
    <recommendedName>
        <fullName evidence="1">Phlebovirus glycoprotein G2 fusion domain-containing protein</fullName>
    </recommendedName>
</protein>
<feature type="domain" description="Phlebovirus glycoprotein G2 fusion" evidence="1">
    <location>
        <begin position="22"/>
        <end position="146"/>
    </location>
</feature>
<dbReference type="Proteomes" id="UP000053676">
    <property type="component" value="Unassembled WGS sequence"/>
</dbReference>